<dbReference type="EMBL" id="FNZK01000023">
    <property type="protein sequence ID" value="SEJ90669.1"/>
    <property type="molecule type" value="Genomic_DNA"/>
</dbReference>
<feature type="domain" description="NfeD-like C-terminal" evidence="6">
    <location>
        <begin position="157"/>
        <end position="210"/>
    </location>
</feature>
<evidence type="ECO:0000259" key="7">
    <source>
        <dbReference type="Pfam" id="PF24961"/>
    </source>
</evidence>
<evidence type="ECO:0000256" key="2">
    <source>
        <dbReference type="ARBA" id="ARBA00022692"/>
    </source>
</evidence>
<protein>
    <submittedName>
        <fullName evidence="8">NfeD-like C-terminal, partner-binding</fullName>
    </submittedName>
</protein>
<dbReference type="InterPro" id="IPR002810">
    <property type="entry name" value="NfeD-like_C"/>
</dbReference>
<dbReference type="Proteomes" id="UP000199662">
    <property type="component" value="Unassembled WGS sequence"/>
</dbReference>
<feature type="transmembrane region" description="Helical" evidence="5">
    <location>
        <begin position="80"/>
        <end position="99"/>
    </location>
</feature>
<accession>A0A1H7CLZ3</accession>
<dbReference type="InterPro" id="IPR012340">
    <property type="entry name" value="NA-bd_OB-fold"/>
</dbReference>
<gene>
    <name evidence="8" type="ORF">SAMN05660742_12315</name>
</gene>
<evidence type="ECO:0000259" key="6">
    <source>
        <dbReference type="Pfam" id="PF01957"/>
    </source>
</evidence>
<dbReference type="InterPro" id="IPR052165">
    <property type="entry name" value="Membrane_assoc_protease"/>
</dbReference>
<keyword evidence="2 5" id="KW-0812">Transmembrane</keyword>
<dbReference type="Pfam" id="PF01957">
    <property type="entry name" value="NfeD"/>
    <property type="match status" value="1"/>
</dbReference>
<dbReference type="AlphaFoldDB" id="A0A1H7CLZ3"/>
<evidence type="ECO:0000313" key="9">
    <source>
        <dbReference type="Proteomes" id="UP000199662"/>
    </source>
</evidence>
<sequence length="214" mass="22506">MQIEVMGLPIVQILLVAIMFLAVLVEIKTGGMGLGTLLGIVAAAVFFGSQYVNGLVSFFEIAIFLGGVLCIGIEMLTPGAGIFAGIGIGAMLYSLVLSLGGTSEAIYAILMAVVIAIILFALILKKLPSSRLWKKVLLTDTSTATLGYVSAKDYTHLLGKNGVALTELRPAGTAIIDEGPFDVVSEGTYIKRGEAVTVIMVNGSRIVVRKQIEN</sequence>
<dbReference type="RefSeq" id="WP_091834944.1">
    <property type="nucleotide sequence ID" value="NZ_FNZK01000023.1"/>
</dbReference>
<feature type="transmembrane region" description="Helical" evidence="5">
    <location>
        <begin position="32"/>
        <end position="49"/>
    </location>
</feature>
<evidence type="ECO:0000313" key="8">
    <source>
        <dbReference type="EMBL" id="SEJ90669.1"/>
    </source>
</evidence>
<keyword evidence="3 5" id="KW-1133">Transmembrane helix</keyword>
<evidence type="ECO:0000256" key="3">
    <source>
        <dbReference type="ARBA" id="ARBA00022989"/>
    </source>
</evidence>
<comment type="subcellular location">
    <subcellularLocation>
        <location evidence="1">Membrane</location>
        <topology evidence="1">Multi-pass membrane protein</topology>
    </subcellularLocation>
</comment>
<keyword evidence="9" id="KW-1185">Reference proteome</keyword>
<feature type="transmembrane region" description="Helical" evidence="5">
    <location>
        <begin position="55"/>
        <end position="73"/>
    </location>
</feature>
<reference evidence="8 9" key="1">
    <citation type="submission" date="2016-10" db="EMBL/GenBank/DDBJ databases">
        <authorList>
            <person name="de Groot N.N."/>
        </authorList>
    </citation>
    <scope>NUCLEOTIDE SEQUENCE [LARGE SCALE GENOMIC DNA]</scope>
    <source>
        <strain evidence="8 9">DSM 2179</strain>
    </source>
</reference>
<dbReference type="Gene3D" id="2.40.50.140">
    <property type="entry name" value="Nucleic acid-binding proteins"/>
    <property type="match status" value="1"/>
</dbReference>
<evidence type="ECO:0000256" key="4">
    <source>
        <dbReference type="ARBA" id="ARBA00023136"/>
    </source>
</evidence>
<evidence type="ECO:0000256" key="1">
    <source>
        <dbReference type="ARBA" id="ARBA00004141"/>
    </source>
</evidence>
<dbReference type="GO" id="GO:0005886">
    <property type="term" value="C:plasma membrane"/>
    <property type="evidence" value="ECO:0007669"/>
    <property type="project" value="TreeGrafter"/>
</dbReference>
<proteinExistence type="predicted"/>
<feature type="transmembrane region" description="Helical" evidence="5">
    <location>
        <begin position="6"/>
        <end position="25"/>
    </location>
</feature>
<organism evidence="8 9">
    <name type="scientific">Propionispira arboris</name>
    <dbReference type="NCBI Taxonomy" id="84035"/>
    <lineage>
        <taxon>Bacteria</taxon>
        <taxon>Bacillati</taxon>
        <taxon>Bacillota</taxon>
        <taxon>Negativicutes</taxon>
        <taxon>Selenomonadales</taxon>
        <taxon>Selenomonadaceae</taxon>
        <taxon>Propionispira</taxon>
    </lineage>
</organism>
<evidence type="ECO:0000256" key="5">
    <source>
        <dbReference type="SAM" id="Phobius"/>
    </source>
</evidence>
<dbReference type="STRING" id="84035.SAMN05660742_12315"/>
<keyword evidence="4 5" id="KW-0472">Membrane</keyword>
<dbReference type="InterPro" id="IPR056739">
    <property type="entry name" value="NfeD_membrane"/>
</dbReference>
<feature type="domain" description="NfeD integral membrane" evidence="7">
    <location>
        <begin position="11"/>
        <end position="124"/>
    </location>
</feature>
<name>A0A1H7CLZ3_9FIRM</name>
<dbReference type="Pfam" id="PF24961">
    <property type="entry name" value="NfeD_membrane"/>
    <property type="match status" value="1"/>
</dbReference>
<dbReference type="PANTHER" id="PTHR33507:SF3">
    <property type="entry name" value="INNER MEMBRANE PROTEIN YBBJ"/>
    <property type="match status" value="1"/>
</dbReference>
<dbReference type="PANTHER" id="PTHR33507">
    <property type="entry name" value="INNER MEMBRANE PROTEIN YBBJ"/>
    <property type="match status" value="1"/>
</dbReference>
<feature type="transmembrane region" description="Helical" evidence="5">
    <location>
        <begin position="105"/>
        <end position="124"/>
    </location>
</feature>